<dbReference type="InterPro" id="IPR043128">
    <property type="entry name" value="Rev_trsase/Diguanyl_cyclase"/>
</dbReference>
<dbReference type="OrthoDB" id="5846972at2759"/>
<reference evidence="2 3" key="2">
    <citation type="submission" date="2018-11" db="EMBL/GenBank/DDBJ databases">
        <authorList>
            <consortium name="Pathogen Informatics"/>
        </authorList>
    </citation>
    <scope>NUCLEOTIDE SEQUENCE [LARGE SCALE GENOMIC DNA]</scope>
    <source>
        <strain evidence="2 3">MHpl1</strain>
    </source>
</reference>
<evidence type="ECO:0000313" key="4">
    <source>
        <dbReference type="WBParaSite" id="HPLM_0000318001-mRNA-1"/>
    </source>
</evidence>
<dbReference type="InterPro" id="IPR051320">
    <property type="entry name" value="Viral_Replic_Matur_Polypro"/>
</dbReference>
<name>A0A0N4W0S2_HAEPC</name>
<dbReference type="EMBL" id="UZAF01016102">
    <property type="protein sequence ID" value="VDO20306.1"/>
    <property type="molecule type" value="Genomic_DNA"/>
</dbReference>
<protein>
    <submittedName>
        <fullName evidence="4">Reverse transcriptase domain-containing protein</fullName>
    </submittedName>
</protein>
<gene>
    <name evidence="2" type="ORF">HPLM_LOCUS3172</name>
</gene>
<dbReference type="Gene3D" id="3.30.70.270">
    <property type="match status" value="2"/>
</dbReference>
<sequence length="167" mass="18750">MQLRLPPGSQAKCGAYFSRAMARILAGLEGNCLAYLDDIVIFDKDFPSHLESLRKVFYRFRLHNIKASGNFYSPAQRNISAIQDYPKPTSTKAVKGFVGMANFFRKFIPNFVHIAAPLYALLKDQEPPLPATRPRKVTRMRQPPLSQPQPPATSFLLSRLAVPPSFA</sequence>
<keyword evidence="3" id="KW-1185">Reference proteome</keyword>
<dbReference type="PANTHER" id="PTHR33064">
    <property type="entry name" value="POL PROTEIN"/>
    <property type="match status" value="1"/>
</dbReference>
<proteinExistence type="predicted"/>
<dbReference type="InterPro" id="IPR043502">
    <property type="entry name" value="DNA/RNA_pol_sf"/>
</dbReference>
<accession>A0A0N4W0S2</accession>
<dbReference type="Proteomes" id="UP000268014">
    <property type="component" value="Unassembled WGS sequence"/>
</dbReference>
<dbReference type="AlphaFoldDB" id="A0A0N4W0S2"/>
<evidence type="ECO:0000256" key="1">
    <source>
        <dbReference type="SAM" id="MobiDB-lite"/>
    </source>
</evidence>
<reference evidence="4" key="1">
    <citation type="submission" date="2017-02" db="UniProtKB">
        <authorList>
            <consortium name="WormBaseParasite"/>
        </authorList>
    </citation>
    <scope>IDENTIFICATION</scope>
</reference>
<evidence type="ECO:0000313" key="2">
    <source>
        <dbReference type="EMBL" id="VDO20306.1"/>
    </source>
</evidence>
<organism evidence="4">
    <name type="scientific">Haemonchus placei</name>
    <name type="common">Barber's pole worm</name>
    <dbReference type="NCBI Taxonomy" id="6290"/>
    <lineage>
        <taxon>Eukaryota</taxon>
        <taxon>Metazoa</taxon>
        <taxon>Ecdysozoa</taxon>
        <taxon>Nematoda</taxon>
        <taxon>Chromadorea</taxon>
        <taxon>Rhabditida</taxon>
        <taxon>Rhabditina</taxon>
        <taxon>Rhabditomorpha</taxon>
        <taxon>Strongyloidea</taxon>
        <taxon>Trichostrongylidae</taxon>
        <taxon>Haemonchus</taxon>
    </lineage>
</organism>
<dbReference type="STRING" id="6290.A0A0N4W0S2"/>
<dbReference type="PANTHER" id="PTHR33064:SF37">
    <property type="entry name" value="RIBONUCLEASE H"/>
    <property type="match status" value="1"/>
</dbReference>
<dbReference type="WBParaSite" id="HPLM_0000318001-mRNA-1">
    <property type="protein sequence ID" value="HPLM_0000318001-mRNA-1"/>
    <property type="gene ID" value="HPLM_0000318001"/>
</dbReference>
<evidence type="ECO:0000313" key="3">
    <source>
        <dbReference type="Proteomes" id="UP000268014"/>
    </source>
</evidence>
<dbReference type="SUPFAM" id="SSF56672">
    <property type="entry name" value="DNA/RNA polymerases"/>
    <property type="match status" value="1"/>
</dbReference>
<feature type="region of interest" description="Disordered" evidence="1">
    <location>
        <begin position="130"/>
        <end position="154"/>
    </location>
</feature>
<dbReference type="OMA" id="QAKCGAY"/>